<dbReference type="PROSITE" id="PS51318">
    <property type="entry name" value="TAT"/>
    <property type="match status" value="1"/>
</dbReference>
<dbReference type="InterPro" id="IPR011050">
    <property type="entry name" value="Pectin_lyase_fold/virulence"/>
</dbReference>
<protein>
    <submittedName>
        <fullName evidence="2">Right-handed parallel beta-helix repeat-containing protein</fullName>
    </submittedName>
</protein>
<gene>
    <name evidence="2" type="ORF">D7M11_28975</name>
</gene>
<proteinExistence type="predicted"/>
<dbReference type="OrthoDB" id="9816853at2"/>
<dbReference type="Pfam" id="PF13229">
    <property type="entry name" value="Beta_helix"/>
    <property type="match status" value="1"/>
</dbReference>
<comment type="caution">
    <text evidence="2">The sequence shown here is derived from an EMBL/GenBank/DDBJ whole genome shotgun (WGS) entry which is preliminary data.</text>
</comment>
<dbReference type="EMBL" id="RBAH01000028">
    <property type="protein sequence ID" value="RKN71865.1"/>
    <property type="molecule type" value="Genomic_DNA"/>
</dbReference>
<dbReference type="Gene3D" id="2.160.20.10">
    <property type="entry name" value="Single-stranded right-handed beta-helix, Pectin lyase-like"/>
    <property type="match status" value="1"/>
</dbReference>
<dbReference type="InterPro" id="IPR006311">
    <property type="entry name" value="TAT_signal"/>
</dbReference>
<accession>A0A3B0BFA8</accession>
<dbReference type="Proteomes" id="UP000282311">
    <property type="component" value="Unassembled WGS sequence"/>
</dbReference>
<evidence type="ECO:0000259" key="1">
    <source>
        <dbReference type="Pfam" id="PF13229"/>
    </source>
</evidence>
<keyword evidence="3" id="KW-1185">Reference proteome</keyword>
<dbReference type="AlphaFoldDB" id="A0A3B0BFA8"/>
<dbReference type="SMART" id="SM00710">
    <property type="entry name" value="PbH1"/>
    <property type="match status" value="7"/>
</dbReference>
<feature type="domain" description="Right handed beta helix" evidence="1">
    <location>
        <begin position="152"/>
        <end position="321"/>
    </location>
</feature>
<evidence type="ECO:0000313" key="3">
    <source>
        <dbReference type="Proteomes" id="UP000282311"/>
    </source>
</evidence>
<evidence type="ECO:0000313" key="2">
    <source>
        <dbReference type="EMBL" id="RKN71865.1"/>
    </source>
</evidence>
<reference evidence="2 3" key="1">
    <citation type="journal article" date="2007" name="Int. J. Syst. Evol. Microbiol.">
        <title>Paenibacillus ginsengarvi sp. nov., isolated from soil from ginseng cultivation.</title>
        <authorList>
            <person name="Yoon M.H."/>
            <person name="Ten L.N."/>
            <person name="Im W.T."/>
        </authorList>
    </citation>
    <scope>NUCLEOTIDE SEQUENCE [LARGE SCALE GENOMIC DNA]</scope>
    <source>
        <strain evidence="2 3">KCTC 13059</strain>
    </source>
</reference>
<dbReference type="SUPFAM" id="SSF51126">
    <property type="entry name" value="Pectin lyase-like"/>
    <property type="match status" value="1"/>
</dbReference>
<organism evidence="2 3">
    <name type="scientific">Paenibacillus ginsengarvi</name>
    <dbReference type="NCBI Taxonomy" id="400777"/>
    <lineage>
        <taxon>Bacteria</taxon>
        <taxon>Bacillati</taxon>
        <taxon>Bacillota</taxon>
        <taxon>Bacilli</taxon>
        <taxon>Bacillales</taxon>
        <taxon>Paenibacillaceae</taxon>
        <taxon>Paenibacillus</taxon>
    </lineage>
</organism>
<dbReference type="InterPro" id="IPR006626">
    <property type="entry name" value="PbH1"/>
</dbReference>
<dbReference type="InterPro" id="IPR012334">
    <property type="entry name" value="Pectin_lyas_fold"/>
</dbReference>
<name>A0A3B0BFA8_9BACL</name>
<sequence length="544" mass="56657">MDDQVNMSRRKLLASLGVAAGATAMLYTAAGTAFGKEQHSVTEAVYGDKPCPACCNIGASITEMPDASAFLNEKINELSSSGGGEICLPPGLITVKSMIVLKSGVKLRGQGDSTVIKGVFNVPTNRIITSPYDSLQTAIGLYDFCVDRSGANAQHGIILGGIHHLRISRVTVRGKSSAESGALGVSVFNAYATIQSQDVIVEGCRIEQSNNFGIAFGNVKDGMISNNVFIDCYRKCIGLEAWGDGTPAYLNTHGIVENVTVVGNTVHASENPANHIGGSIGPAVYVGGASGGTVRNCVVTGNTIRVTDHVCANYYGITVTGAPTLPCEGITISDNSVYNASGAGIYAGVLGCMTRQLKISGNMIMNPSVSGSKAAILLRNVTDSVVSDNKVIGTTHSYAFEEQVGCDRNMVTTNHFAPGTLGVVNLAGANSSYFSSSHFTTYGGKKFMESYVVADDASVVLKSRGNPQRGIFMIASDYGGNYAILVVNGAGAPIVISKSADTQVGATNPDVDGALNIYPNNGTELVIKNRLGSARTITIDSLTK</sequence>
<dbReference type="InterPro" id="IPR039448">
    <property type="entry name" value="Beta_helix"/>
</dbReference>